<proteinExistence type="predicted"/>
<reference evidence="12 13" key="1">
    <citation type="submission" date="2024-04" db="EMBL/GenBank/DDBJ databases">
        <title>Bacillus oryzaecorticis sp. nov., a moderately halophilic bacterium isolated from rice husks.</title>
        <authorList>
            <person name="Zhu H.-S."/>
        </authorList>
    </citation>
    <scope>NUCLEOTIDE SEQUENCE [LARGE SCALE GENOMIC DNA]</scope>
    <source>
        <strain evidence="12 13">ZC255</strain>
    </source>
</reference>
<comment type="subunit">
    <text evidence="2 10">Heterodimer of an alpha and a beta chain.</text>
</comment>
<evidence type="ECO:0000256" key="4">
    <source>
        <dbReference type="ARBA" id="ARBA00014159"/>
    </source>
</evidence>
<keyword evidence="6 10" id="KW-0786">Thiamine pyrophosphate</keyword>
<dbReference type="NCBIfam" id="TIGR03181">
    <property type="entry name" value="PDH_E1_alph_x"/>
    <property type="match status" value="1"/>
</dbReference>
<dbReference type="InterPro" id="IPR001017">
    <property type="entry name" value="DH_E1"/>
</dbReference>
<evidence type="ECO:0000256" key="7">
    <source>
        <dbReference type="ARBA" id="ARBA00023317"/>
    </source>
</evidence>
<dbReference type="Gene3D" id="3.40.50.970">
    <property type="match status" value="1"/>
</dbReference>
<dbReference type="RefSeq" id="WP_341981056.1">
    <property type="nucleotide sequence ID" value="NZ_JBBYAF010000006.1"/>
</dbReference>
<evidence type="ECO:0000313" key="13">
    <source>
        <dbReference type="Proteomes" id="UP001389717"/>
    </source>
</evidence>
<comment type="function">
    <text evidence="8 10">The pyruvate dehydrogenase complex catalyzes the overall conversion of pyruvate to acetyl-CoA and CO(2). It contains multiple copies of three enzymatic components: pyruvate dehydrogenase (E1), dihydrolipoamide acetyltransferase (E2) and lipoamide dehydrogenase (E3).</text>
</comment>
<comment type="catalytic activity">
    <reaction evidence="9 10">
        <text>N(6)-[(R)-lipoyl]-L-lysyl-[protein] + pyruvate + H(+) = N(6)-[(R)-S(8)-acetyldihydrolipoyl]-L-lysyl-[protein] + CO2</text>
        <dbReference type="Rhea" id="RHEA:19189"/>
        <dbReference type="Rhea" id="RHEA-COMP:10474"/>
        <dbReference type="Rhea" id="RHEA-COMP:10478"/>
        <dbReference type="ChEBI" id="CHEBI:15361"/>
        <dbReference type="ChEBI" id="CHEBI:15378"/>
        <dbReference type="ChEBI" id="CHEBI:16526"/>
        <dbReference type="ChEBI" id="CHEBI:83099"/>
        <dbReference type="ChEBI" id="CHEBI:83111"/>
        <dbReference type="EC" id="1.2.4.1"/>
    </reaction>
</comment>
<keyword evidence="7 10" id="KW-0670">Pyruvate</keyword>
<evidence type="ECO:0000256" key="6">
    <source>
        <dbReference type="ARBA" id="ARBA00023052"/>
    </source>
</evidence>
<dbReference type="PANTHER" id="PTHR43380">
    <property type="entry name" value="2-OXOISOVALERATE DEHYDROGENASE SUBUNIT ALPHA, MITOCHONDRIAL"/>
    <property type="match status" value="1"/>
</dbReference>
<gene>
    <name evidence="12" type="primary">pdhA</name>
    <name evidence="12" type="ORF">AAEO50_04830</name>
</gene>
<evidence type="ECO:0000313" key="12">
    <source>
        <dbReference type="EMBL" id="MEL3971599.1"/>
    </source>
</evidence>
<keyword evidence="5 10" id="KW-0560">Oxidoreductase</keyword>
<evidence type="ECO:0000256" key="3">
    <source>
        <dbReference type="ARBA" id="ARBA00012281"/>
    </source>
</evidence>
<dbReference type="Pfam" id="PF00676">
    <property type="entry name" value="E1_dh"/>
    <property type="match status" value="1"/>
</dbReference>
<evidence type="ECO:0000256" key="5">
    <source>
        <dbReference type="ARBA" id="ARBA00023002"/>
    </source>
</evidence>
<dbReference type="PANTHER" id="PTHR43380:SF1">
    <property type="entry name" value="2-OXOISOVALERATE DEHYDROGENASE SUBUNIT ALPHA, MITOCHONDRIAL"/>
    <property type="match status" value="1"/>
</dbReference>
<evidence type="ECO:0000256" key="9">
    <source>
        <dbReference type="ARBA" id="ARBA00051231"/>
    </source>
</evidence>
<sequence>MIEDFPIIQVMDNQGELIRNEYENEISEEMTRHFYRHLIRIRTFDRKAVSLQRQGRIGTYAPFEGQEASQVGTALALDEKDWLFPTYRDHGATMTFGHSLLNILLFWKGRNEGCVPPEGKNIFTPGIPIATQLPHAVGAAYAEKRKGTKNAAIAYFGDGATSEGDFHEGLNLASVWEAPVVFFNQNNHYAISVPLSKQMKTKTIAQKALAYDIPGVRIDGNDIFAVYFETKKALERARNGEGPTLIESVTWRYGAHTTADDPTKYRDQLESDSRRRDNDPVDRLVSFMKKKGWIDEDWVESVEKECAKEVDLAVEELEAYPAADPSVIFDYVFETPTWTIQEQKEKLLKSLGGVSR</sequence>
<comment type="caution">
    <text evidence="12">The sequence shown here is derived from an EMBL/GenBank/DDBJ whole genome shotgun (WGS) entry which is preliminary data.</text>
</comment>
<dbReference type="EC" id="1.2.4.1" evidence="3 10"/>
<evidence type="ECO:0000256" key="2">
    <source>
        <dbReference type="ARBA" id="ARBA00011870"/>
    </source>
</evidence>
<evidence type="ECO:0000256" key="1">
    <source>
        <dbReference type="ARBA" id="ARBA00001964"/>
    </source>
</evidence>
<accession>A0ABU9K8Q3</accession>
<dbReference type="EMBL" id="JBBYAF010000006">
    <property type="protein sequence ID" value="MEL3971599.1"/>
    <property type="molecule type" value="Genomic_DNA"/>
</dbReference>
<dbReference type="Proteomes" id="UP001389717">
    <property type="component" value="Unassembled WGS sequence"/>
</dbReference>
<dbReference type="SUPFAM" id="SSF52518">
    <property type="entry name" value="Thiamin diphosphate-binding fold (THDP-binding)"/>
    <property type="match status" value="1"/>
</dbReference>
<evidence type="ECO:0000256" key="10">
    <source>
        <dbReference type="RuleBase" id="RU366007"/>
    </source>
</evidence>
<feature type="domain" description="Dehydrogenase E1 component" evidence="11">
    <location>
        <begin position="40"/>
        <end position="325"/>
    </location>
</feature>
<evidence type="ECO:0000256" key="8">
    <source>
        <dbReference type="ARBA" id="ARBA00025211"/>
    </source>
</evidence>
<dbReference type="CDD" id="cd02000">
    <property type="entry name" value="TPP_E1_PDC_ADC_BCADC"/>
    <property type="match status" value="1"/>
</dbReference>
<dbReference type="InterPro" id="IPR050771">
    <property type="entry name" value="Alpha-ketoacid_DH_E1_comp"/>
</dbReference>
<comment type="cofactor">
    <cofactor evidence="1 10">
        <name>thiamine diphosphate</name>
        <dbReference type="ChEBI" id="CHEBI:58937"/>
    </cofactor>
</comment>
<name>A0ABU9K8Q3_9BACI</name>
<dbReference type="InterPro" id="IPR017596">
    <property type="entry name" value="PdhA/BkdA"/>
</dbReference>
<keyword evidence="13" id="KW-1185">Reference proteome</keyword>
<evidence type="ECO:0000259" key="11">
    <source>
        <dbReference type="Pfam" id="PF00676"/>
    </source>
</evidence>
<organism evidence="12 13">
    <name type="scientific">Rossellomorea oryzaecorticis</name>
    <dbReference type="NCBI Taxonomy" id="1396505"/>
    <lineage>
        <taxon>Bacteria</taxon>
        <taxon>Bacillati</taxon>
        <taxon>Bacillota</taxon>
        <taxon>Bacilli</taxon>
        <taxon>Bacillales</taxon>
        <taxon>Bacillaceae</taxon>
        <taxon>Rossellomorea</taxon>
    </lineage>
</organism>
<protein>
    <recommendedName>
        <fullName evidence="4 10">Pyruvate dehydrogenase E1 component subunit alpha</fullName>
        <ecNumber evidence="3 10">1.2.4.1</ecNumber>
    </recommendedName>
</protein>
<dbReference type="InterPro" id="IPR029061">
    <property type="entry name" value="THDP-binding"/>
</dbReference>